<dbReference type="PANTHER" id="PTHR35089">
    <property type="entry name" value="CHAPERONE PROTEIN SKP"/>
    <property type="match status" value="1"/>
</dbReference>
<feature type="chain" id="PRO_5020853669" description="OmpH family outer membrane protein" evidence="4">
    <location>
        <begin position="23"/>
        <end position="189"/>
    </location>
</feature>
<comment type="similarity">
    <text evidence="1">Belongs to the Skp family.</text>
</comment>
<organism evidence="5 6">
    <name type="scientific">Oleiharenicola lentus</name>
    <dbReference type="NCBI Taxonomy" id="2508720"/>
    <lineage>
        <taxon>Bacteria</taxon>
        <taxon>Pseudomonadati</taxon>
        <taxon>Verrucomicrobiota</taxon>
        <taxon>Opitutia</taxon>
        <taxon>Opitutales</taxon>
        <taxon>Opitutaceae</taxon>
        <taxon>Oleiharenicola</taxon>
    </lineage>
</organism>
<dbReference type="InterPro" id="IPR005632">
    <property type="entry name" value="Chaperone_Skp"/>
</dbReference>
<dbReference type="InterPro" id="IPR024930">
    <property type="entry name" value="Skp_dom_sf"/>
</dbReference>
<feature type="signal peptide" evidence="4">
    <location>
        <begin position="1"/>
        <end position="22"/>
    </location>
</feature>
<dbReference type="GO" id="GO:0051082">
    <property type="term" value="F:unfolded protein binding"/>
    <property type="evidence" value="ECO:0007669"/>
    <property type="project" value="InterPro"/>
</dbReference>
<name>A0A4Q1C6F7_9BACT</name>
<evidence type="ECO:0000256" key="1">
    <source>
        <dbReference type="ARBA" id="ARBA00009091"/>
    </source>
</evidence>
<evidence type="ECO:0008006" key="7">
    <source>
        <dbReference type="Google" id="ProtNLM"/>
    </source>
</evidence>
<evidence type="ECO:0000313" key="5">
    <source>
        <dbReference type="EMBL" id="RXK54360.1"/>
    </source>
</evidence>
<dbReference type="GO" id="GO:0005829">
    <property type="term" value="C:cytosol"/>
    <property type="evidence" value="ECO:0007669"/>
    <property type="project" value="TreeGrafter"/>
</dbReference>
<dbReference type="RefSeq" id="WP_129045725.1">
    <property type="nucleotide sequence ID" value="NZ_SDHX01000001.1"/>
</dbReference>
<feature type="coiled-coil region" evidence="3">
    <location>
        <begin position="59"/>
        <end position="132"/>
    </location>
</feature>
<keyword evidence="6" id="KW-1185">Reference proteome</keyword>
<evidence type="ECO:0000256" key="2">
    <source>
        <dbReference type="ARBA" id="ARBA00022729"/>
    </source>
</evidence>
<accession>A0A4Q1C6F7</accession>
<dbReference type="GO" id="GO:0050821">
    <property type="term" value="P:protein stabilization"/>
    <property type="evidence" value="ECO:0007669"/>
    <property type="project" value="TreeGrafter"/>
</dbReference>
<dbReference type="AlphaFoldDB" id="A0A4Q1C6F7"/>
<gene>
    <name evidence="5" type="ORF">ESB00_00225</name>
</gene>
<dbReference type="Gene3D" id="3.30.910.20">
    <property type="entry name" value="Skp domain"/>
    <property type="match status" value="1"/>
</dbReference>
<dbReference type="Proteomes" id="UP000290218">
    <property type="component" value="Unassembled WGS sequence"/>
</dbReference>
<keyword evidence="2 4" id="KW-0732">Signal</keyword>
<dbReference type="EMBL" id="SDHX01000001">
    <property type="protein sequence ID" value="RXK54360.1"/>
    <property type="molecule type" value="Genomic_DNA"/>
</dbReference>
<dbReference type="OrthoDB" id="197070at2"/>
<evidence type="ECO:0000313" key="6">
    <source>
        <dbReference type="Proteomes" id="UP000290218"/>
    </source>
</evidence>
<protein>
    <recommendedName>
        <fullName evidence="7">OmpH family outer membrane protein</fullName>
    </recommendedName>
</protein>
<dbReference type="Pfam" id="PF03938">
    <property type="entry name" value="OmpH"/>
    <property type="match status" value="1"/>
</dbReference>
<reference evidence="5 6" key="1">
    <citation type="submission" date="2019-01" db="EMBL/GenBank/DDBJ databases">
        <title>Lacunisphaera sp. strain TWA-58.</title>
        <authorList>
            <person name="Chen W.-M."/>
        </authorList>
    </citation>
    <scope>NUCLEOTIDE SEQUENCE [LARGE SCALE GENOMIC DNA]</scope>
    <source>
        <strain evidence="5 6">TWA-58</strain>
    </source>
</reference>
<comment type="caution">
    <text evidence="5">The sequence shown here is derived from an EMBL/GenBank/DDBJ whole genome shotgun (WGS) entry which is preliminary data.</text>
</comment>
<dbReference type="SMART" id="SM00935">
    <property type="entry name" value="OmpH"/>
    <property type="match status" value="1"/>
</dbReference>
<dbReference type="SUPFAM" id="SSF111384">
    <property type="entry name" value="OmpH-like"/>
    <property type="match status" value="1"/>
</dbReference>
<keyword evidence="3" id="KW-0175">Coiled coil</keyword>
<evidence type="ECO:0000256" key="4">
    <source>
        <dbReference type="SAM" id="SignalP"/>
    </source>
</evidence>
<evidence type="ECO:0000256" key="3">
    <source>
        <dbReference type="SAM" id="Coils"/>
    </source>
</evidence>
<dbReference type="PANTHER" id="PTHR35089:SF1">
    <property type="entry name" value="CHAPERONE PROTEIN SKP"/>
    <property type="match status" value="1"/>
</dbReference>
<proteinExistence type="inferred from homology"/>
<sequence length="189" mass="20593">MKFTRSLSSLLLALLVVSPLVAQTTATAPKQVPVAKVAWLDSRAFFNEENGIKRLVRAVKELDLEFSGTQSELQLLQEKLRTIVGELQKLQAGGEANAQAIQEKQTEGLKLQQELQTKQQQAQQAFAQAQQQKQGPVMAEIGKALEAFAKERDLGVLLDGAKLGDAVLYTKSDLDVTADFIATFNAANP</sequence>